<evidence type="ECO:0000256" key="4">
    <source>
        <dbReference type="ARBA" id="ARBA00022801"/>
    </source>
</evidence>
<dbReference type="InterPro" id="IPR037027">
    <property type="entry name" value="YqgF/RNaseH-like_dom_sf"/>
</dbReference>
<evidence type="ECO:0000259" key="5">
    <source>
        <dbReference type="SMART" id="SM00732"/>
    </source>
</evidence>
<name>A0A4D9D909_9STRA</name>
<dbReference type="PANTHER" id="PTHR33317:SF4">
    <property type="entry name" value="POLYNUCLEOTIDYL TRANSFERASE, RIBONUCLEASE H-LIKE SUPERFAMILY PROTEIN"/>
    <property type="match status" value="1"/>
</dbReference>
<gene>
    <name evidence="6" type="ORF">NSK_002785</name>
</gene>
<dbReference type="EMBL" id="SDOX01000010">
    <property type="protein sequence ID" value="TFJ85965.1"/>
    <property type="molecule type" value="Genomic_DNA"/>
</dbReference>
<dbReference type="GO" id="GO:0000967">
    <property type="term" value="P:rRNA 5'-end processing"/>
    <property type="evidence" value="ECO:0007669"/>
    <property type="project" value="TreeGrafter"/>
</dbReference>
<dbReference type="OrthoDB" id="10261669at2759"/>
<accession>A0A4D9D909</accession>
<dbReference type="SMART" id="SM00732">
    <property type="entry name" value="YqgFc"/>
    <property type="match status" value="1"/>
</dbReference>
<feature type="domain" description="YqgF/RNase H-like" evidence="5">
    <location>
        <begin position="55"/>
        <end position="183"/>
    </location>
</feature>
<evidence type="ECO:0000256" key="3">
    <source>
        <dbReference type="ARBA" id="ARBA00022722"/>
    </source>
</evidence>
<keyword evidence="3" id="KW-0540">Nuclease</keyword>
<dbReference type="InterPro" id="IPR012337">
    <property type="entry name" value="RNaseH-like_sf"/>
</dbReference>
<evidence type="ECO:0000256" key="1">
    <source>
        <dbReference type="ARBA" id="ARBA00022490"/>
    </source>
</evidence>
<evidence type="ECO:0000256" key="2">
    <source>
        <dbReference type="ARBA" id="ARBA00022517"/>
    </source>
</evidence>
<dbReference type="AlphaFoldDB" id="A0A4D9D909"/>
<dbReference type="Gene3D" id="3.30.420.140">
    <property type="entry name" value="YqgF/RNase H-like domain"/>
    <property type="match status" value="1"/>
</dbReference>
<dbReference type="GO" id="GO:0016787">
    <property type="term" value="F:hydrolase activity"/>
    <property type="evidence" value="ECO:0007669"/>
    <property type="project" value="UniProtKB-KW"/>
</dbReference>
<dbReference type="Proteomes" id="UP000355283">
    <property type="component" value="Unassembled WGS sequence"/>
</dbReference>
<keyword evidence="7" id="KW-1185">Reference proteome</keyword>
<keyword evidence="4" id="KW-0378">Hydrolase</keyword>
<dbReference type="GO" id="GO:0004518">
    <property type="term" value="F:nuclease activity"/>
    <property type="evidence" value="ECO:0007669"/>
    <property type="project" value="UniProtKB-KW"/>
</dbReference>
<dbReference type="PANTHER" id="PTHR33317">
    <property type="entry name" value="POLYNUCLEOTIDYL TRANSFERASE, RIBONUCLEASE H-LIKE SUPERFAMILY PROTEIN"/>
    <property type="match status" value="1"/>
</dbReference>
<evidence type="ECO:0000313" key="7">
    <source>
        <dbReference type="Proteomes" id="UP000355283"/>
    </source>
</evidence>
<dbReference type="SUPFAM" id="SSF53098">
    <property type="entry name" value="Ribonuclease H-like"/>
    <property type="match status" value="1"/>
</dbReference>
<keyword evidence="2" id="KW-0690">Ribosome biogenesis</keyword>
<comment type="caution">
    <text evidence="6">The sequence shown here is derived from an EMBL/GenBank/DDBJ whole genome shotgun (WGS) entry which is preliminary data.</text>
</comment>
<proteinExistence type="inferred from homology"/>
<sequence length="235" mass="25739">MGLLLTLQPSDDHSVPITMPYPSSPHSTRLVKFLRPESLGAYLRHVRSTSAGASAVLLGLDVGGSKVGVSIADKTLTLAQPLARIDRPARRSLLFGQAPGGADRGRRQPETFPALCGRVLSGLTKEHGVAGLVVGYPLTLWEGKPSLRCREVLAFMGAVYKESWEELSVPFAVWDERMTTQMAREALRGEEVEDGGGFRRGKRKGERRRQALEDQVAATIILQSYLERHIKPDIA</sequence>
<reference evidence="6 7" key="1">
    <citation type="submission" date="2019-01" db="EMBL/GenBank/DDBJ databases">
        <title>Nuclear Genome Assembly of the Microalgal Biofuel strain Nannochloropsis salina CCMP1776.</title>
        <authorList>
            <person name="Hovde B."/>
        </authorList>
    </citation>
    <scope>NUCLEOTIDE SEQUENCE [LARGE SCALE GENOMIC DNA]</scope>
    <source>
        <strain evidence="6 7">CCMP1776</strain>
    </source>
</reference>
<evidence type="ECO:0000313" key="6">
    <source>
        <dbReference type="EMBL" id="TFJ85965.1"/>
    </source>
</evidence>
<organism evidence="6 7">
    <name type="scientific">Nannochloropsis salina CCMP1776</name>
    <dbReference type="NCBI Taxonomy" id="1027361"/>
    <lineage>
        <taxon>Eukaryota</taxon>
        <taxon>Sar</taxon>
        <taxon>Stramenopiles</taxon>
        <taxon>Ochrophyta</taxon>
        <taxon>Eustigmatophyceae</taxon>
        <taxon>Eustigmatales</taxon>
        <taxon>Monodopsidaceae</taxon>
        <taxon>Microchloropsis</taxon>
        <taxon>Microchloropsis salina</taxon>
    </lineage>
</organism>
<dbReference type="InterPro" id="IPR006641">
    <property type="entry name" value="YqgF/RNaseH-like_dom"/>
</dbReference>
<keyword evidence="1" id="KW-0963">Cytoplasm</keyword>
<dbReference type="HAMAP" id="MF_00651">
    <property type="entry name" value="Nuclease_YqgF"/>
    <property type="match status" value="1"/>
</dbReference>
<dbReference type="CDD" id="cd16964">
    <property type="entry name" value="YqgF"/>
    <property type="match status" value="1"/>
</dbReference>
<protein>
    <recommendedName>
        <fullName evidence="5">YqgF/RNase H-like domain-containing protein</fullName>
    </recommendedName>
</protein>
<dbReference type="Pfam" id="PF03652">
    <property type="entry name" value="RuvX"/>
    <property type="match status" value="1"/>
</dbReference>
<dbReference type="InterPro" id="IPR005227">
    <property type="entry name" value="YqgF"/>
</dbReference>